<sequence>MTIVPSNSTQRLLSFHNLETLTVMHCWNMKSLFPVSTATGLLQLKQLKMISCGLEEIVAKEEVDETPRFLFPQLTFLMLANLPELKCFYLGLHTTEWPMLESLGVFHCEKIKIFASEFPRDQNTDQDSQPSFDLSGKAMPSLESLYLDVSHVRQMCHNHIPFEGFCQLKELFLAKLDDESIQFFYGFLKSYWRILYLERKPVQAALDDDIQRMNKIQMEVRGNETAMIVLGFQQEGYPQRGLTILVLLQVRRMASTGT</sequence>
<dbReference type="EMBL" id="CM047906">
    <property type="protein sequence ID" value="KAJ0086497.1"/>
    <property type="molecule type" value="Genomic_DNA"/>
</dbReference>
<dbReference type="Proteomes" id="UP001164250">
    <property type="component" value="Chromosome 10"/>
</dbReference>
<reference evidence="2" key="1">
    <citation type="journal article" date="2023" name="G3 (Bethesda)">
        <title>Genome assembly and association tests identify interacting loci associated with vigor, precocity, and sex in interspecific pistachio rootstocks.</title>
        <authorList>
            <person name="Palmer W."/>
            <person name="Jacygrad E."/>
            <person name="Sagayaradj S."/>
            <person name="Cavanaugh K."/>
            <person name="Han R."/>
            <person name="Bertier L."/>
            <person name="Beede B."/>
            <person name="Kafkas S."/>
            <person name="Golino D."/>
            <person name="Preece J."/>
            <person name="Michelmore R."/>
        </authorList>
    </citation>
    <scope>NUCLEOTIDE SEQUENCE [LARGE SCALE GENOMIC DNA]</scope>
</reference>
<protein>
    <submittedName>
        <fullName evidence="1">Uncharacterized protein</fullName>
    </submittedName>
</protein>
<evidence type="ECO:0000313" key="1">
    <source>
        <dbReference type="EMBL" id="KAJ0086497.1"/>
    </source>
</evidence>
<keyword evidence="2" id="KW-1185">Reference proteome</keyword>
<accession>A0ACC1AIK1</accession>
<organism evidence="1 2">
    <name type="scientific">Pistacia atlantica</name>
    <dbReference type="NCBI Taxonomy" id="434234"/>
    <lineage>
        <taxon>Eukaryota</taxon>
        <taxon>Viridiplantae</taxon>
        <taxon>Streptophyta</taxon>
        <taxon>Embryophyta</taxon>
        <taxon>Tracheophyta</taxon>
        <taxon>Spermatophyta</taxon>
        <taxon>Magnoliopsida</taxon>
        <taxon>eudicotyledons</taxon>
        <taxon>Gunneridae</taxon>
        <taxon>Pentapetalae</taxon>
        <taxon>rosids</taxon>
        <taxon>malvids</taxon>
        <taxon>Sapindales</taxon>
        <taxon>Anacardiaceae</taxon>
        <taxon>Pistacia</taxon>
    </lineage>
</organism>
<comment type="caution">
    <text evidence="1">The sequence shown here is derived from an EMBL/GenBank/DDBJ whole genome shotgun (WGS) entry which is preliminary data.</text>
</comment>
<proteinExistence type="predicted"/>
<name>A0ACC1AIK1_9ROSI</name>
<evidence type="ECO:0000313" key="2">
    <source>
        <dbReference type="Proteomes" id="UP001164250"/>
    </source>
</evidence>
<gene>
    <name evidence="1" type="ORF">Patl1_07029</name>
</gene>